<dbReference type="CDD" id="cd03113">
    <property type="entry name" value="CTPS_N"/>
    <property type="match status" value="1"/>
</dbReference>
<evidence type="ECO:0000256" key="9">
    <source>
        <dbReference type="ARBA" id="ARBA00047781"/>
    </source>
</evidence>
<dbReference type="NCBIfam" id="TIGR00337">
    <property type="entry name" value="PyrG"/>
    <property type="match status" value="1"/>
</dbReference>
<name>A0A8D4VP75_9GAMM</name>
<dbReference type="CDD" id="cd01746">
    <property type="entry name" value="GATase1_CTP_Synthase"/>
    <property type="match status" value="1"/>
</dbReference>
<evidence type="ECO:0000256" key="3">
    <source>
        <dbReference type="ARBA" id="ARBA00022723"/>
    </source>
</evidence>
<dbReference type="PANTHER" id="PTHR11550">
    <property type="entry name" value="CTP SYNTHASE"/>
    <property type="match status" value="1"/>
</dbReference>
<keyword evidence="15" id="KW-1185">Reference proteome</keyword>
<accession>A0A8D4VP75</accession>
<evidence type="ECO:0000256" key="6">
    <source>
        <dbReference type="ARBA" id="ARBA00022842"/>
    </source>
</evidence>
<keyword evidence="3 11" id="KW-0479">Metal-binding</keyword>
<evidence type="ECO:0000259" key="13">
    <source>
        <dbReference type="Pfam" id="PF06418"/>
    </source>
</evidence>
<feature type="active site" evidence="11">
    <location>
        <position position="514"/>
    </location>
</feature>
<dbReference type="GO" id="GO:0097268">
    <property type="term" value="C:cytoophidium"/>
    <property type="evidence" value="ECO:0007669"/>
    <property type="project" value="UniProtKB-ARBA"/>
</dbReference>
<feature type="binding site" evidence="11">
    <location>
        <position position="13"/>
    </location>
    <ligand>
        <name>CTP</name>
        <dbReference type="ChEBI" id="CHEBI:37563"/>
        <note>allosteric inhibitor</note>
    </ligand>
</feature>
<feature type="binding site" evidence="11">
    <location>
        <begin position="379"/>
        <end position="382"/>
    </location>
    <ligand>
        <name>L-glutamine</name>
        <dbReference type="ChEBI" id="CHEBI:58359"/>
    </ligand>
</feature>
<feature type="active site" evidence="11">
    <location>
        <position position="516"/>
    </location>
</feature>
<feature type="binding site" evidence="11">
    <location>
        <position position="240"/>
    </location>
    <ligand>
        <name>ATP</name>
        <dbReference type="ChEBI" id="CHEBI:30616"/>
    </ligand>
</feature>
<feature type="binding site" evidence="11">
    <location>
        <begin position="14"/>
        <end position="19"/>
    </location>
    <ligand>
        <name>ATP</name>
        <dbReference type="ChEBI" id="CHEBI:30616"/>
    </ligand>
</feature>
<dbReference type="GO" id="GO:0019856">
    <property type="term" value="P:pyrimidine nucleobase biosynthetic process"/>
    <property type="evidence" value="ECO:0007669"/>
    <property type="project" value="TreeGrafter"/>
</dbReference>
<dbReference type="Proteomes" id="UP000824988">
    <property type="component" value="Chromosome"/>
</dbReference>
<keyword evidence="4 11" id="KW-0547">Nucleotide-binding</keyword>
<reference evidence="14" key="1">
    <citation type="submission" date="2019-06" db="EMBL/GenBank/DDBJ databases">
        <title>Complete genome sequence of Methylogaea oryzae strain JCM16910.</title>
        <authorList>
            <person name="Asakawa S."/>
        </authorList>
    </citation>
    <scope>NUCLEOTIDE SEQUENCE</scope>
    <source>
        <strain evidence="14">E10</strain>
    </source>
</reference>
<dbReference type="GO" id="GO:0005524">
    <property type="term" value="F:ATP binding"/>
    <property type="evidence" value="ECO:0007669"/>
    <property type="project" value="UniProtKB-KW"/>
</dbReference>
<keyword evidence="8 11" id="KW-0665">Pyrimidine biosynthesis</keyword>
<evidence type="ECO:0000256" key="1">
    <source>
        <dbReference type="ARBA" id="ARBA00005171"/>
    </source>
</evidence>
<dbReference type="GO" id="GO:0046872">
    <property type="term" value="F:metal ion binding"/>
    <property type="evidence" value="ECO:0007669"/>
    <property type="project" value="UniProtKB-KW"/>
</dbReference>
<evidence type="ECO:0000256" key="7">
    <source>
        <dbReference type="ARBA" id="ARBA00022962"/>
    </source>
</evidence>
<proteinExistence type="inferred from homology"/>
<keyword evidence="6 11" id="KW-0460">Magnesium</keyword>
<dbReference type="GO" id="GO:0044210">
    <property type="term" value="P:'de novo' CTP biosynthetic process"/>
    <property type="evidence" value="ECO:0007669"/>
    <property type="project" value="UniProtKB-UniRule"/>
</dbReference>
<dbReference type="InterPro" id="IPR017926">
    <property type="entry name" value="GATASE"/>
</dbReference>
<comment type="catalytic activity">
    <reaction evidence="9 11">
        <text>UTP + L-glutamine + ATP + H2O = CTP + L-glutamate + ADP + phosphate + 2 H(+)</text>
        <dbReference type="Rhea" id="RHEA:26426"/>
        <dbReference type="ChEBI" id="CHEBI:15377"/>
        <dbReference type="ChEBI" id="CHEBI:15378"/>
        <dbReference type="ChEBI" id="CHEBI:29985"/>
        <dbReference type="ChEBI" id="CHEBI:30616"/>
        <dbReference type="ChEBI" id="CHEBI:37563"/>
        <dbReference type="ChEBI" id="CHEBI:43474"/>
        <dbReference type="ChEBI" id="CHEBI:46398"/>
        <dbReference type="ChEBI" id="CHEBI:58359"/>
        <dbReference type="ChEBI" id="CHEBI:456216"/>
        <dbReference type="EC" id="6.3.4.2"/>
    </reaction>
</comment>
<dbReference type="EMBL" id="AP019782">
    <property type="protein sequence ID" value="BBL70824.1"/>
    <property type="molecule type" value="Genomic_DNA"/>
</dbReference>
<evidence type="ECO:0000256" key="2">
    <source>
        <dbReference type="ARBA" id="ARBA00022598"/>
    </source>
</evidence>
<dbReference type="Pfam" id="PF00117">
    <property type="entry name" value="GATase"/>
    <property type="match status" value="1"/>
</dbReference>
<evidence type="ECO:0000256" key="8">
    <source>
        <dbReference type="ARBA" id="ARBA00022975"/>
    </source>
</evidence>
<gene>
    <name evidence="11 14" type="primary">pyrG</name>
    <name evidence="14" type="ORF">MoryE10_14300</name>
</gene>
<feature type="binding site" evidence="11">
    <location>
        <begin position="146"/>
        <end position="148"/>
    </location>
    <ligand>
        <name>CTP</name>
        <dbReference type="ChEBI" id="CHEBI:37563"/>
        <note>allosteric inhibitor</note>
    </ligand>
</feature>
<dbReference type="PROSITE" id="PS51273">
    <property type="entry name" value="GATASE_TYPE_1"/>
    <property type="match status" value="1"/>
</dbReference>
<evidence type="ECO:0000256" key="11">
    <source>
        <dbReference type="HAMAP-Rule" id="MF_01227"/>
    </source>
</evidence>
<feature type="binding site" evidence="11">
    <location>
        <position position="351"/>
    </location>
    <ligand>
        <name>L-glutamine</name>
        <dbReference type="ChEBI" id="CHEBI:58359"/>
    </ligand>
</feature>
<feature type="domain" description="CTP synthase N-terminal" evidence="13">
    <location>
        <begin position="3"/>
        <end position="265"/>
    </location>
</feature>
<dbReference type="KEGG" id="moz:MoryE10_14300"/>
<protein>
    <recommendedName>
        <fullName evidence="11">CTP synthase</fullName>
        <ecNumber evidence="11">6.3.4.2</ecNumber>
    </recommendedName>
    <alternativeName>
        <fullName evidence="11">Cytidine 5'-triphosphate synthase</fullName>
    </alternativeName>
    <alternativeName>
        <fullName evidence="11">Cytidine triphosphate synthetase</fullName>
        <shortName evidence="11">CTP synthetase</shortName>
        <shortName evidence="11">CTPS</shortName>
    </alternativeName>
    <alternativeName>
        <fullName evidence="11">UTP--ammonia ligase</fullName>
    </alternativeName>
</protein>
<dbReference type="FunFam" id="3.40.50.880:FF:000002">
    <property type="entry name" value="CTP synthase"/>
    <property type="match status" value="1"/>
</dbReference>
<comment type="caution">
    <text evidence="11">Lacks conserved residue(s) required for the propagation of feature annotation.</text>
</comment>
<dbReference type="HAMAP" id="MF_01227">
    <property type="entry name" value="PyrG"/>
    <property type="match status" value="1"/>
</dbReference>
<dbReference type="GO" id="GO:0005829">
    <property type="term" value="C:cytosol"/>
    <property type="evidence" value="ECO:0007669"/>
    <property type="project" value="TreeGrafter"/>
</dbReference>
<comment type="activity regulation">
    <text evidence="11">Allosterically activated by GTP, when glutamine is the substrate; GTP has no effect on the reaction when ammonia is the substrate. The allosteric effector GTP functions by stabilizing the protein conformation that binds the tetrahedral intermediate(s) formed during glutamine hydrolysis. Inhibited by the product CTP, via allosteric rather than competitive inhibition.</text>
</comment>
<evidence type="ECO:0000313" key="15">
    <source>
        <dbReference type="Proteomes" id="UP000824988"/>
    </source>
</evidence>
<comment type="miscellaneous">
    <text evidence="11">CTPSs have evolved a hybrid strategy for distinguishing between UTP and CTP. The overlapping regions of the product feedback inhibitory and substrate sites recognize a common feature in both compounds, the triphosphate moiety. To differentiate isosteric substrate and product pyrimidine rings, an additional pocket far from the expected kinase/ligase catalytic site, specifically recognizes the cytosine and ribose portions of the product inhibitor.</text>
</comment>
<evidence type="ECO:0000256" key="4">
    <source>
        <dbReference type="ARBA" id="ARBA00022741"/>
    </source>
</evidence>
<dbReference type="InterPro" id="IPR033828">
    <property type="entry name" value="GATase1_CTP_Synthase"/>
</dbReference>
<comment type="similarity">
    <text evidence="11">Belongs to the CTP synthase family.</text>
</comment>
<feature type="region of interest" description="Amidoligase domain" evidence="11">
    <location>
        <begin position="1"/>
        <end position="265"/>
    </location>
</feature>
<evidence type="ECO:0000256" key="10">
    <source>
        <dbReference type="ARBA" id="ARBA00059148"/>
    </source>
</evidence>
<comment type="catalytic activity">
    <reaction evidence="11">
        <text>L-glutamine + H2O = L-glutamate + NH4(+)</text>
        <dbReference type="Rhea" id="RHEA:15889"/>
        <dbReference type="ChEBI" id="CHEBI:15377"/>
        <dbReference type="ChEBI" id="CHEBI:28938"/>
        <dbReference type="ChEBI" id="CHEBI:29985"/>
        <dbReference type="ChEBI" id="CHEBI:58359"/>
    </reaction>
</comment>
<sequence length="548" mass="60543">MTKYIFITGGVVSSLGKGIAASSLAAILEARGLKVTLTKLDPYINVDPGTMSPFQHGEVFVTEDGAETDLDLGHYERFVRTTMRKTNNFTTGQVYENVIRKERRGEYLGATVQVIPHITDEIQRLIRLSADGCDVALVEVGGTVGDIESLPFLEAIRQMRVELGDDKSLFIHLTLVPYIATAGELKTKPTQHSVKELRTIGVQPDVLICRTDRPLPQSERQKIALFTNVKVEAVISAADADTIYRIPMMLHEQGLDEIVVKKLRLDVPPADLSEWRKVLDALEHPTQEATIAMVGKYVNHSDAYKSIAEALIHAGIHTGTKVRILYIDSEEIEDKGTGPLQNVDAILVPGGFGERGVEGKIATVKYAREHKIPYLGICLGMQVAVIEFARNVAGLEGAHSTEFLQATPHPVIALITEWQSEDGQVETRSHDSDLGGTMRLGGQKCRLIENSRARELYGKDVITERHRHRYEFNNRYLKALEDAGMRISGKSLDGRLVEVVEIPDHPWFIACQFHPEFTSTPRGGHALFTGFVNGAVAHRNATAGSEKD</sequence>
<feature type="binding site" evidence="11">
    <location>
        <position position="71"/>
    </location>
    <ligand>
        <name>ATP</name>
        <dbReference type="ChEBI" id="CHEBI:30616"/>
    </ligand>
</feature>
<evidence type="ECO:0000259" key="12">
    <source>
        <dbReference type="Pfam" id="PF00117"/>
    </source>
</evidence>
<dbReference type="RefSeq" id="WP_221048664.1">
    <property type="nucleotide sequence ID" value="NZ_AP019782.1"/>
</dbReference>
<comment type="catalytic activity">
    <reaction evidence="11">
        <text>UTP + NH4(+) + ATP = CTP + ADP + phosphate + 2 H(+)</text>
        <dbReference type="Rhea" id="RHEA:16597"/>
        <dbReference type="ChEBI" id="CHEBI:15378"/>
        <dbReference type="ChEBI" id="CHEBI:28938"/>
        <dbReference type="ChEBI" id="CHEBI:30616"/>
        <dbReference type="ChEBI" id="CHEBI:37563"/>
        <dbReference type="ChEBI" id="CHEBI:43474"/>
        <dbReference type="ChEBI" id="CHEBI:46398"/>
        <dbReference type="ChEBI" id="CHEBI:456216"/>
    </reaction>
</comment>
<comment type="pathway">
    <text evidence="1 11">Pyrimidine metabolism; CTP biosynthesis via de novo pathway; CTP from UDP: step 2/2.</text>
</comment>
<feature type="binding site" evidence="11">
    <location>
        <position position="222"/>
    </location>
    <ligand>
        <name>UTP</name>
        <dbReference type="ChEBI" id="CHEBI:46398"/>
    </ligand>
</feature>
<dbReference type="GO" id="GO:0042802">
    <property type="term" value="F:identical protein binding"/>
    <property type="evidence" value="ECO:0007669"/>
    <property type="project" value="TreeGrafter"/>
</dbReference>
<feature type="binding site" evidence="11">
    <location>
        <begin position="186"/>
        <end position="191"/>
    </location>
    <ligand>
        <name>CTP</name>
        <dbReference type="ChEBI" id="CHEBI:37563"/>
        <note>allosteric inhibitor</note>
    </ligand>
</feature>
<comment type="subunit">
    <text evidence="11">Homotetramer.</text>
</comment>
<dbReference type="AlphaFoldDB" id="A0A8D4VP75"/>
<dbReference type="Pfam" id="PF06418">
    <property type="entry name" value="CTP_synth_N"/>
    <property type="match status" value="1"/>
</dbReference>
<evidence type="ECO:0000256" key="5">
    <source>
        <dbReference type="ARBA" id="ARBA00022840"/>
    </source>
</evidence>
<feature type="binding site" evidence="11">
    <location>
        <position position="222"/>
    </location>
    <ligand>
        <name>CTP</name>
        <dbReference type="ChEBI" id="CHEBI:37563"/>
        <note>allosteric inhibitor</note>
    </ligand>
</feature>
<feature type="binding site" evidence="11">
    <location>
        <position position="13"/>
    </location>
    <ligand>
        <name>UTP</name>
        <dbReference type="ChEBI" id="CHEBI:46398"/>
    </ligand>
</feature>
<dbReference type="NCBIfam" id="NF003792">
    <property type="entry name" value="PRK05380.1"/>
    <property type="match status" value="1"/>
</dbReference>
<dbReference type="PANTHER" id="PTHR11550:SF0">
    <property type="entry name" value="CTP SYNTHASE-RELATED"/>
    <property type="match status" value="1"/>
</dbReference>
<feature type="domain" description="Glutamine amidotransferase" evidence="12">
    <location>
        <begin position="301"/>
        <end position="532"/>
    </location>
</feature>
<comment type="function">
    <text evidence="10 11">Catalyzes the ATP-dependent amination of UTP to CTP with either L-glutamine or ammonia as the source of nitrogen. Regulates intracellular CTP levels through interactions with the four ribonucleotide triphosphates.</text>
</comment>
<dbReference type="FunFam" id="3.40.50.300:FF:000009">
    <property type="entry name" value="CTP synthase"/>
    <property type="match status" value="1"/>
</dbReference>
<feature type="binding site" evidence="11">
    <location>
        <position position="71"/>
    </location>
    <ligand>
        <name>Mg(2+)</name>
        <dbReference type="ChEBI" id="CHEBI:18420"/>
    </ligand>
</feature>
<feature type="active site" description="Nucleophile; for glutamine hydrolysis" evidence="11">
    <location>
        <position position="378"/>
    </location>
</feature>
<feature type="binding site" evidence="11">
    <location>
        <position position="469"/>
    </location>
    <ligand>
        <name>L-glutamine</name>
        <dbReference type="ChEBI" id="CHEBI:58359"/>
    </ligand>
</feature>
<organism evidence="14 15">
    <name type="scientific">Methylogaea oryzae</name>
    <dbReference type="NCBI Taxonomy" id="1295382"/>
    <lineage>
        <taxon>Bacteria</taxon>
        <taxon>Pseudomonadati</taxon>
        <taxon>Pseudomonadota</taxon>
        <taxon>Gammaproteobacteria</taxon>
        <taxon>Methylococcales</taxon>
        <taxon>Methylococcaceae</taxon>
        <taxon>Methylogaea</taxon>
    </lineage>
</organism>
<keyword evidence="5 11" id="KW-0067">ATP-binding</keyword>
<dbReference type="UniPathway" id="UPA00159">
    <property type="reaction ID" value="UER00277"/>
</dbReference>
<feature type="binding site" evidence="11">
    <location>
        <position position="139"/>
    </location>
    <ligand>
        <name>Mg(2+)</name>
        <dbReference type="ChEBI" id="CHEBI:18420"/>
    </ligand>
</feature>
<dbReference type="EC" id="6.3.4.2" evidence="11"/>
<keyword evidence="7 11" id="KW-0315">Glutamine amidotransferase</keyword>
<dbReference type="GO" id="GO:0003883">
    <property type="term" value="F:CTP synthase activity"/>
    <property type="evidence" value="ECO:0007669"/>
    <property type="project" value="UniProtKB-UniRule"/>
</dbReference>
<feature type="binding site" evidence="11">
    <location>
        <begin position="186"/>
        <end position="191"/>
    </location>
    <ligand>
        <name>UTP</name>
        <dbReference type="ChEBI" id="CHEBI:46398"/>
    </ligand>
</feature>
<dbReference type="InterPro" id="IPR017456">
    <property type="entry name" value="CTP_synthase_N"/>
</dbReference>
<keyword evidence="2 11" id="KW-0436">Ligase</keyword>
<dbReference type="InterPro" id="IPR004468">
    <property type="entry name" value="CTP_synthase"/>
</dbReference>
<evidence type="ECO:0000313" key="14">
    <source>
        <dbReference type="EMBL" id="BBL70824.1"/>
    </source>
</evidence>
<feature type="binding site" evidence="11">
    <location>
        <position position="402"/>
    </location>
    <ligand>
        <name>L-glutamine</name>
        <dbReference type="ChEBI" id="CHEBI:58359"/>
    </ligand>
</feature>